<dbReference type="SUPFAM" id="SSF52507">
    <property type="entry name" value="Homo-oligomeric flavin-containing Cys decarboxylases, HFCD"/>
    <property type="match status" value="1"/>
</dbReference>
<comment type="caution">
    <text evidence="2">The sequence shown here is derived from an EMBL/GenBank/DDBJ whole genome shotgun (WGS) entry which is preliminary data.</text>
</comment>
<dbReference type="RefSeq" id="WP_188810480.1">
    <property type="nucleotide sequence ID" value="NZ_BAAAWV010000001.1"/>
</dbReference>
<evidence type="ECO:0000313" key="2">
    <source>
        <dbReference type="EMBL" id="GGG95941.1"/>
    </source>
</evidence>
<accession>A0ABQ1XK90</accession>
<dbReference type="Proteomes" id="UP000596938">
    <property type="component" value="Unassembled WGS sequence"/>
</dbReference>
<dbReference type="InterPro" id="IPR003382">
    <property type="entry name" value="Flavoprotein"/>
</dbReference>
<dbReference type="EMBL" id="BMKU01000005">
    <property type="protein sequence ID" value="GGG95941.1"/>
    <property type="molecule type" value="Genomic_DNA"/>
</dbReference>
<feature type="domain" description="Flavoprotein" evidence="1">
    <location>
        <begin position="17"/>
        <end position="161"/>
    </location>
</feature>
<gene>
    <name evidence="2" type="ORF">GCM10011577_18820</name>
</gene>
<sequence>MTEQETLPDASVEKLAHLLIVVTGSPSAADTPTHLYVLRQLYPDMEVQVVMTKSAQRFVTSSALAHRTGKPVHRDEWGEADEALHVEVERWADAIAVFPATLDYLSRVAGGRGDSPSVLAIQCTAKPVVFVPALPPGGSESRAYRNHWEALSAEANMAIVPPRAALSVTSGEIYQGAPGEIADVVKLIEALRNQKRLIETASRC</sequence>
<dbReference type="InterPro" id="IPR036551">
    <property type="entry name" value="Flavin_trans-like"/>
</dbReference>
<name>A0ABQ1XK90_9MICC</name>
<organism evidence="2 3">
    <name type="scientific">Pseudarthrobacter polychromogenes</name>
    <dbReference type="NCBI Taxonomy" id="1676"/>
    <lineage>
        <taxon>Bacteria</taxon>
        <taxon>Bacillati</taxon>
        <taxon>Actinomycetota</taxon>
        <taxon>Actinomycetes</taxon>
        <taxon>Micrococcales</taxon>
        <taxon>Micrococcaceae</taxon>
        <taxon>Pseudarthrobacter</taxon>
    </lineage>
</organism>
<dbReference type="PANTHER" id="PTHR14359">
    <property type="entry name" value="HOMO-OLIGOMERIC FLAVIN CONTAINING CYS DECARBOXYLASE FAMILY"/>
    <property type="match status" value="1"/>
</dbReference>
<reference evidence="3" key="1">
    <citation type="journal article" date="2019" name="Int. J. Syst. Evol. Microbiol.">
        <title>The Global Catalogue of Microorganisms (GCM) 10K type strain sequencing project: providing services to taxonomists for standard genome sequencing and annotation.</title>
        <authorList>
            <consortium name="The Broad Institute Genomics Platform"/>
            <consortium name="The Broad Institute Genome Sequencing Center for Infectious Disease"/>
            <person name="Wu L."/>
            <person name="Ma J."/>
        </authorList>
    </citation>
    <scope>NUCLEOTIDE SEQUENCE [LARGE SCALE GENOMIC DNA]</scope>
    <source>
        <strain evidence="3">CGMCC 1.1927</strain>
    </source>
</reference>
<dbReference type="Gene3D" id="3.40.50.1950">
    <property type="entry name" value="Flavin prenyltransferase-like"/>
    <property type="match status" value="1"/>
</dbReference>
<dbReference type="PANTHER" id="PTHR14359:SF6">
    <property type="entry name" value="PHOSPHOPANTOTHENOYLCYSTEINE DECARBOXYLASE"/>
    <property type="match status" value="1"/>
</dbReference>
<keyword evidence="3" id="KW-1185">Reference proteome</keyword>
<evidence type="ECO:0000313" key="3">
    <source>
        <dbReference type="Proteomes" id="UP000596938"/>
    </source>
</evidence>
<evidence type="ECO:0000259" key="1">
    <source>
        <dbReference type="Pfam" id="PF02441"/>
    </source>
</evidence>
<protein>
    <submittedName>
        <fullName evidence="2">Phosphopantothenoylcysteine synthetase</fullName>
    </submittedName>
</protein>
<dbReference type="Pfam" id="PF02441">
    <property type="entry name" value="Flavoprotein"/>
    <property type="match status" value="1"/>
</dbReference>
<proteinExistence type="predicted"/>